<keyword evidence="8" id="KW-0676">Redox-active center</keyword>
<dbReference type="GO" id="GO:0045454">
    <property type="term" value="P:cell redox homeostasis"/>
    <property type="evidence" value="ECO:0007669"/>
    <property type="project" value="TreeGrafter"/>
</dbReference>
<evidence type="ECO:0000256" key="3">
    <source>
        <dbReference type="ARBA" id="ARBA00013017"/>
    </source>
</evidence>
<dbReference type="InterPro" id="IPR036249">
    <property type="entry name" value="Thioredoxin-like_sf"/>
</dbReference>
<evidence type="ECO:0000256" key="4">
    <source>
        <dbReference type="ARBA" id="ARBA00022559"/>
    </source>
</evidence>
<dbReference type="Proteomes" id="UP000053937">
    <property type="component" value="Unassembled WGS sequence"/>
</dbReference>
<feature type="domain" description="Thioredoxin" evidence="14">
    <location>
        <begin position="4"/>
        <end position="156"/>
    </location>
</feature>
<comment type="catalytic activity">
    <reaction evidence="12">
        <text>a hydroperoxide + [thioredoxin]-dithiol = an alcohol + [thioredoxin]-disulfide + H2O</text>
        <dbReference type="Rhea" id="RHEA:62620"/>
        <dbReference type="Rhea" id="RHEA-COMP:10698"/>
        <dbReference type="Rhea" id="RHEA-COMP:10700"/>
        <dbReference type="ChEBI" id="CHEBI:15377"/>
        <dbReference type="ChEBI" id="CHEBI:29950"/>
        <dbReference type="ChEBI" id="CHEBI:30879"/>
        <dbReference type="ChEBI" id="CHEBI:35924"/>
        <dbReference type="ChEBI" id="CHEBI:50058"/>
        <dbReference type="EC" id="1.11.1.24"/>
    </reaction>
</comment>
<comment type="caution">
    <text evidence="15">The sequence shown here is derived from an EMBL/GenBank/DDBJ whole genome shotgun (WGS) entry which is preliminary data.</text>
</comment>
<evidence type="ECO:0000256" key="1">
    <source>
        <dbReference type="ARBA" id="ARBA00003330"/>
    </source>
</evidence>
<dbReference type="AlphaFoldDB" id="A0A101J4Z1"/>
<dbReference type="InterPro" id="IPR050924">
    <property type="entry name" value="Peroxiredoxin_BCP/PrxQ"/>
</dbReference>
<sequence length="156" mass="17756">MALLEIGAEAPPIIADDQYGKPVTLDEYRGKKVVLYFYPKDDTPGCTKEACAFRDNLPKFQKTGVEVLGVSIDSKVKHSKFAEKYDLPFRLVADEEKRVVEDYGVWGKKKFMGKEYMGTNRVTYLIDEQGMIEKVWPKVTPAVHAEEILDYLGQQT</sequence>
<evidence type="ECO:0000313" key="15">
    <source>
        <dbReference type="EMBL" id="KUL20327.1"/>
    </source>
</evidence>
<organism evidence="15 16">
    <name type="scientific">Chlorobium limicola</name>
    <dbReference type="NCBI Taxonomy" id="1092"/>
    <lineage>
        <taxon>Bacteria</taxon>
        <taxon>Pseudomonadati</taxon>
        <taxon>Chlorobiota</taxon>
        <taxon>Chlorobiia</taxon>
        <taxon>Chlorobiales</taxon>
        <taxon>Chlorobiaceae</taxon>
        <taxon>Chlorobium/Pelodictyon group</taxon>
        <taxon>Chlorobium</taxon>
    </lineage>
</organism>
<keyword evidence="4" id="KW-0575">Peroxidase</keyword>
<evidence type="ECO:0000256" key="10">
    <source>
        <dbReference type="ARBA" id="ARBA00038489"/>
    </source>
</evidence>
<reference evidence="15 16" key="1">
    <citation type="submission" date="2015-10" db="EMBL/GenBank/DDBJ databases">
        <title>Draft Genome Sequence of Chlorobium limicola strain Frasassi Growing under Artificial Lighting in the Frasassi Cave System.</title>
        <authorList>
            <person name="Mansor M."/>
            <person name="Macalady J."/>
        </authorList>
    </citation>
    <scope>NUCLEOTIDE SEQUENCE [LARGE SCALE GENOMIC DNA]</scope>
    <source>
        <strain evidence="15 16">Frasassi</strain>
    </source>
</reference>
<evidence type="ECO:0000256" key="6">
    <source>
        <dbReference type="ARBA" id="ARBA00023002"/>
    </source>
</evidence>
<dbReference type="NCBIfam" id="NF006960">
    <property type="entry name" value="PRK09437.1"/>
    <property type="match status" value="1"/>
</dbReference>
<feature type="active site" description="Cysteine sulfenic acid (-SOH) intermediate; for peroxidase activity" evidence="13">
    <location>
        <position position="46"/>
    </location>
</feature>
<name>A0A101J4Z1_CHLLI</name>
<comment type="similarity">
    <text evidence="10">Belongs to the peroxiredoxin family. BCP/PrxQ subfamily.</text>
</comment>
<keyword evidence="7" id="KW-1015">Disulfide bond</keyword>
<dbReference type="Pfam" id="PF00578">
    <property type="entry name" value="AhpC-TSA"/>
    <property type="match status" value="1"/>
</dbReference>
<keyword evidence="16" id="KW-1185">Reference proteome</keyword>
<proteinExistence type="inferred from homology"/>
<dbReference type="GO" id="GO:0005737">
    <property type="term" value="C:cytoplasm"/>
    <property type="evidence" value="ECO:0007669"/>
    <property type="project" value="TreeGrafter"/>
</dbReference>
<evidence type="ECO:0000256" key="8">
    <source>
        <dbReference type="ARBA" id="ARBA00023284"/>
    </source>
</evidence>
<dbReference type="InterPro" id="IPR000866">
    <property type="entry name" value="AhpC/TSA"/>
</dbReference>
<dbReference type="PANTHER" id="PTHR42801:SF4">
    <property type="entry name" value="AHPC_TSA FAMILY PROTEIN"/>
    <property type="match status" value="1"/>
</dbReference>
<dbReference type="FunFam" id="3.40.30.10:FF:000007">
    <property type="entry name" value="Thioredoxin-dependent thiol peroxidase"/>
    <property type="match status" value="1"/>
</dbReference>
<gene>
    <name evidence="15" type="ORF">ASB62_09580</name>
</gene>
<dbReference type="SUPFAM" id="SSF52833">
    <property type="entry name" value="Thioredoxin-like"/>
    <property type="match status" value="1"/>
</dbReference>
<evidence type="ECO:0000313" key="16">
    <source>
        <dbReference type="Proteomes" id="UP000053937"/>
    </source>
</evidence>
<keyword evidence="6" id="KW-0560">Oxidoreductase</keyword>
<dbReference type="GO" id="GO:0034599">
    <property type="term" value="P:cellular response to oxidative stress"/>
    <property type="evidence" value="ECO:0007669"/>
    <property type="project" value="TreeGrafter"/>
</dbReference>
<comment type="function">
    <text evidence="1">Thiol-specific peroxidase that catalyzes the reduction of hydrogen peroxide and organic hydroperoxides to water and alcohols, respectively. Plays a role in cell protection against oxidative stress by detoxifying peroxides and as sensor of hydrogen peroxide-mediated signaling events.</text>
</comment>
<protein>
    <recommendedName>
        <fullName evidence="3">thioredoxin-dependent peroxiredoxin</fullName>
        <ecNumber evidence="3">1.11.1.24</ecNumber>
    </recommendedName>
    <alternativeName>
        <fullName evidence="9">Thioredoxin peroxidase</fullName>
    </alternativeName>
    <alternativeName>
        <fullName evidence="11">Thioredoxin-dependent peroxiredoxin Bcp</fullName>
    </alternativeName>
</protein>
<keyword evidence="5" id="KW-0049">Antioxidant</keyword>
<dbReference type="OrthoDB" id="9812811at2"/>
<evidence type="ECO:0000256" key="5">
    <source>
        <dbReference type="ARBA" id="ARBA00022862"/>
    </source>
</evidence>
<dbReference type="InterPro" id="IPR013766">
    <property type="entry name" value="Thioredoxin_domain"/>
</dbReference>
<evidence type="ECO:0000259" key="14">
    <source>
        <dbReference type="PROSITE" id="PS51352"/>
    </source>
</evidence>
<evidence type="ECO:0000256" key="11">
    <source>
        <dbReference type="ARBA" id="ARBA00042639"/>
    </source>
</evidence>
<dbReference type="PIRSF" id="PIRSF000239">
    <property type="entry name" value="AHPC"/>
    <property type="match status" value="1"/>
</dbReference>
<dbReference type="RefSeq" id="WP_059139659.1">
    <property type="nucleotide sequence ID" value="NZ_LMBR01000243.1"/>
</dbReference>
<evidence type="ECO:0000256" key="2">
    <source>
        <dbReference type="ARBA" id="ARBA00011245"/>
    </source>
</evidence>
<dbReference type="CDD" id="cd03017">
    <property type="entry name" value="PRX_BCP"/>
    <property type="match status" value="1"/>
</dbReference>
<evidence type="ECO:0000256" key="12">
    <source>
        <dbReference type="ARBA" id="ARBA00049091"/>
    </source>
</evidence>
<dbReference type="EC" id="1.11.1.24" evidence="3"/>
<dbReference type="GO" id="GO:0008379">
    <property type="term" value="F:thioredoxin peroxidase activity"/>
    <property type="evidence" value="ECO:0007669"/>
    <property type="project" value="TreeGrafter"/>
</dbReference>
<dbReference type="PANTHER" id="PTHR42801">
    <property type="entry name" value="THIOREDOXIN-DEPENDENT PEROXIDE REDUCTASE"/>
    <property type="match status" value="1"/>
</dbReference>
<dbReference type="PROSITE" id="PS51352">
    <property type="entry name" value="THIOREDOXIN_2"/>
    <property type="match status" value="1"/>
</dbReference>
<evidence type="ECO:0000256" key="13">
    <source>
        <dbReference type="PIRSR" id="PIRSR000239-1"/>
    </source>
</evidence>
<evidence type="ECO:0000256" key="7">
    <source>
        <dbReference type="ARBA" id="ARBA00023157"/>
    </source>
</evidence>
<evidence type="ECO:0000256" key="9">
    <source>
        <dbReference type="ARBA" id="ARBA00032824"/>
    </source>
</evidence>
<comment type="subunit">
    <text evidence="2">Monomer.</text>
</comment>
<dbReference type="InterPro" id="IPR024706">
    <property type="entry name" value="Peroxiredoxin_AhpC-typ"/>
</dbReference>
<dbReference type="EMBL" id="LMBR01000243">
    <property type="protein sequence ID" value="KUL20327.1"/>
    <property type="molecule type" value="Genomic_DNA"/>
</dbReference>
<dbReference type="Gene3D" id="3.40.30.10">
    <property type="entry name" value="Glutaredoxin"/>
    <property type="match status" value="1"/>
</dbReference>
<accession>A0A101J4Z1</accession>